<dbReference type="CDD" id="cd06170">
    <property type="entry name" value="LuxR_C_like"/>
    <property type="match status" value="1"/>
</dbReference>
<proteinExistence type="predicted"/>
<evidence type="ECO:0000259" key="4">
    <source>
        <dbReference type="PROSITE" id="PS50043"/>
    </source>
</evidence>
<keyword evidence="3" id="KW-0804">Transcription</keyword>
<dbReference type="Gene3D" id="1.10.10.10">
    <property type="entry name" value="Winged helix-like DNA-binding domain superfamily/Winged helix DNA-binding domain"/>
    <property type="match status" value="1"/>
</dbReference>
<evidence type="ECO:0000313" key="6">
    <source>
        <dbReference type="Proteomes" id="UP000035017"/>
    </source>
</evidence>
<organism evidence="5 6">
    <name type="scientific">Agrobacterium tumefaciens</name>
    <dbReference type="NCBI Taxonomy" id="358"/>
    <lineage>
        <taxon>Bacteria</taxon>
        <taxon>Pseudomonadati</taxon>
        <taxon>Pseudomonadota</taxon>
        <taxon>Alphaproteobacteria</taxon>
        <taxon>Hyphomicrobiales</taxon>
        <taxon>Rhizobiaceae</taxon>
        <taxon>Rhizobium/Agrobacterium group</taxon>
        <taxon>Agrobacterium</taxon>
        <taxon>Agrobacterium tumefaciens complex</taxon>
    </lineage>
</organism>
<accession>A0A0D0L3X1</accession>
<dbReference type="Pfam" id="PF03472">
    <property type="entry name" value="Autoind_bind"/>
    <property type="match status" value="1"/>
</dbReference>
<dbReference type="SMART" id="SM00421">
    <property type="entry name" value="HTH_LUXR"/>
    <property type="match status" value="1"/>
</dbReference>
<dbReference type="GO" id="GO:0016301">
    <property type="term" value="F:kinase activity"/>
    <property type="evidence" value="ECO:0007669"/>
    <property type="project" value="UniProtKB-KW"/>
</dbReference>
<feature type="domain" description="HTH luxR-type" evidence="4">
    <location>
        <begin position="172"/>
        <end position="237"/>
    </location>
</feature>
<dbReference type="InterPro" id="IPR000792">
    <property type="entry name" value="Tscrpt_reg_LuxR_C"/>
</dbReference>
<protein>
    <submittedName>
        <fullName evidence="5">Histidine kinase</fullName>
    </submittedName>
</protein>
<evidence type="ECO:0000256" key="3">
    <source>
        <dbReference type="ARBA" id="ARBA00023163"/>
    </source>
</evidence>
<dbReference type="GO" id="GO:0006355">
    <property type="term" value="P:regulation of DNA-templated transcription"/>
    <property type="evidence" value="ECO:0007669"/>
    <property type="project" value="InterPro"/>
</dbReference>
<dbReference type="Proteomes" id="UP000035017">
    <property type="component" value="Unassembled WGS sequence"/>
</dbReference>
<dbReference type="GO" id="GO:0003677">
    <property type="term" value="F:DNA binding"/>
    <property type="evidence" value="ECO:0007669"/>
    <property type="project" value="UniProtKB-KW"/>
</dbReference>
<keyword evidence="5" id="KW-0808">Transferase</keyword>
<dbReference type="Pfam" id="PF00196">
    <property type="entry name" value="GerE"/>
    <property type="match status" value="1"/>
</dbReference>
<evidence type="ECO:0000256" key="2">
    <source>
        <dbReference type="ARBA" id="ARBA00023125"/>
    </source>
</evidence>
<dbReference type="OrthoDB" id="9803630at2"/>
<dbReference type="InterPro" id="IPR005143">
    <property type="entry name" value="TF_LuxR_autoind-bd_dom"/>
</dbReference>
<keyword evidence="2" id="KW-0238">DNA-binding</keyword>
<dbReference type="InterPro" id="IPR036388">
    <property type="entry name" value="WH-like_DNA-bd_sf"/>
</dbReference>
<sequence>MNDTIRLSSSMTLLQSIEHFDHMETALRQICRLFSLKHMTFLVVRAGTASKQYPYYCTTYPKPWAEIYVADKFFDIDPVIDILRWSRLPVDWSALDSGRHRQFFDCARLNDVGSHGMTIPLRGPNGERCLFSVSSDHSRADWSFLKTHSTHELFIISHLLHEKVLPALDLATLRPWRALSPRERQCLEHIAVGLIPKQIAAKLSISESSVRLYLRSARRKLDAKTSHQAVARASFCEMIKI</sequence>
<dbReference type="InterPro" id="IPR016032">
    <property type="entry name" value="Sig_transdc_resp-reg_C-effctor"/>
</dbReference>
<dbReference type="EMBL" id="JXQV01000002">
    <property type="protein sequence ID" value="KIQ05569.1"/>
    <property type="molecule type" value="Genomic_DNA"/>
</dbReference>
<dbReference type="SUPFAM" id="SSF75516">
    <property type="entry name" value="Pheromone-binding domain of LuxR-like quorum-sensing transcription factors"/>
    <property type="match status" value="1"/>
</dbReference>
<dbReference type="PROSITE" id="PS50043">
    <property type="entry name" value="HTH_LUXR_2"/>
    <property type="match status" value="1"/>
</dbReference>
<dbReference type="PRINTS" id="PR00038">
    <property type="entry name" value="HTHLUXR"/>
</dbReference>
<evidence type="ECO:0000313" key="5">
    <source>
        <dbReference type="EMBL" id="KIQ05569.1"/>
    </source>
</evidence>
<comment type="caution">
    <text evidence="5">The sequence shown here is derived from an EMBL/GenBank/DDBJ whole genome shotgun (WGS) entry which is preliminary data.</text>
</comment>
<dbReference type="InterPro" id="IPR036693">
    <property type="entry name" value="TF_LuxR_autoind-bd_dom_sf"/>
</dbReference>
<evidence type="ECO:0000256" key="1">
    <source>
        <dbReference type="ARBA" id="ARBA00023015"/>
    </source>
</evidence>
<name>A0A0D0L3X1_AGRTU</name>
<dbReference type="SUPFAM" id="SSF46894">
    <property type="entry name" value="C-terminal effector domain of the bipartite response regulators"/>
    <property type="match status" value="1"/>
</dbReference>
<gene>
    <name evidence="5" type="ORF">RU07_01695</name>
</gene>
<keyword evidence="5" id="KW-0418">Kinase</keyword>
<keyword evidence="1" id="KW-0805">Transcription regulation</keyword>
<dbReference type="PANTHER" id="PTHR44688">
    <property type="entry name" value="DNA-BINDING TRANSCRIPTIONAL ACTIVATOR DEVR_DOSR"/>
    <property type="match status" value="1"/>
</dbReference>
<dbReference type="Gene3D" id="3.30.450.80">
    <property type="entry name" value="Transcription factor LuxR-like, autoinducer-binding domain"/>
    <property type="match status" value="1"/>
</dbReference>
<dbReference type="PANTHER" id="PTHR44688:SF16">
    <property type="entry name" value="DNA-BINDING TRANSCRIPTIONAL ACTIVATOR DEVR_DOSR"/>
    <property type="match status" value="1"/>
</dbReference>
<dbReference type="AlphaFoldDB" id="A0A0D0L3X1"/>
<reference evidence="5 6" key="1">
    <citation type="submission" date="2014-12" db="EMBL/GenBank/DDBJ databases">
        <title>16Stimator: statistical estimation of ribosomal gene copy numbers from draft genome assemblies.</title>
        <authorList>
            <person name="Perisin M.A."/>
            <person name="Vetter M."/>
            <person name="Gilbert J.A."/>
            <person name="Bergelson J."/>
        </authorList>
    </citation>
    <scope>NUCLEOTIDE SEQUENCE [LARGE SCALE GENOMIC DNA]</scope>
    <source>
        <strain evidence="5 6">MEJ076</strain>
    </source>
</reference>